<dbReference type="InterPro" id="IPR009057">
    <property type="entry name" value="Homeodomain-like_sf"/>
</dbReference>
<evidence type="ECO:0000256" key="3">
    <source>
        <dbReference type="ARBA" id="ARBA00023163"/>
    </source>
</evidence>
<dbReference type="InterPro" id="IPR032687">
    <property type="entry name" value="AraC-type_N"/>
</dbReference>
<evidence type="ECO:0000313" key="5">
    <source>
        <dbReference type="EMBL" id="MDJ1135786.1"/>
    </source>
</evidence>
<dbReference type="PANTHER" id="PTHR47894:SF1">
    <property type="entry name" value="HTH-TYPE TRANSCRIPTIONAL REGULATOR VQSM"/>
    <property type="match status" value="1"/>
</dbReference>
<dbReference type="Pfam" id="PF12625">
    <property type="entry name" value="Arabinose_bd"/>
    <property type="match status" value="1"/>
</dbReference>
<gene>
    <name evidence="5" type="ORF">NMN56_028330</name>
</gene>
<evidence type="ECO:0000313" key="6">
    <source>
        <dbReference type="Proteomes" id="UP001214441"/>
    </source>
</evidence>
<evidence type="ECO:0000256" key="2">
    <source>
        <dbReference type="ARBA" id="ARBA00023125"/>
    </source>
</evidence>
<proteinExistence type="predicted"/>
<protein>
    <submittedName>
        <fullName evidence="5">AraC family transcriptional regulator</fullName>
    </submittedName>
</protein>
<comment type="caution">
    <text evidence="5">The sequence shown here is derived from an EMBL/GenBank/DDBJ whole genome shotgun (WGS) entry which is preliminary data.</text>
</comment>
<dbReference type="Proteomes" id="UP001214441">
    <property type="component" value="Unassembled WGS sequence"/>
</dbReference>
<dbReference type="PROSITE" id="PS01124">
    <property type="entry name" value="HTH_ARAC_FAMILY_2"/>
    <property type="match status" value="1"/>
</dbReference>
<dbReference type="SMART" id="SM00342">
    <property type="entry name" value="HTH_ARAC"/>
    <property type="match status" value="1"/>
</dbReference>
<keyword evidence="1" id="KW-0805">Transcription regulation</keyword>
<reference evidence="5 6" key="1">
    <citation type="submission" date="2023-05" db="EMBL/GenBank/DDBJ databases">
        <title>Streptantibioticus silvisoli sp. nov., acidotolerant actinomycetes 1 from pine litter.</title>
        <authorList>
            <person name="Swiecimska M."/>
            <person name="Golinska P."/>
            <person name="Sangal V."/>
            <person name="Wachnowicz B."/>
            <person name="Goodfellow M."/>
        </authorList>
    </citation>
    <scope>NUCLEOTIDE SEQUENCE [LARGE SCALE GENOMIC DNA]</scope>
    <source>
        <strain evidence="5 6">DSM 42109</strain>
    </source>
</reference>
<dbReference type="RefSeq" id="WP_274046480.1">
    <property type="nucleotide sequence ID" value="NZ_JANCPR020000032.1"/>
</dbReference>
<keyword evidence="3" id="KW-0804">Transcription</keyword>
<accession>A0ABT7A3C4</accession>
<evidence type="ECO:0000259" key="4">
    <source>
        <dbReference type="PROSITE" id="PS01124"/>
    </source>
</evidence>
<feature type="domain" description="HTH araC/xylS-type" evidence="4">
    <location>
        <begin position="236"/>
        <end position="336"/>
    </location>
</feature>
<keyword evidence="6" id="KW-1185">Reference proteome</keyword>
<dbReference type="Gene3D" id="1.10.10.60">
    <property type="entry name" value="Homeodomain-like"/>
    <property type="match status" value="1"/>
</dbReference>
<dbReference type="PANTHER" id="PTHR47894">
    <property type="entry name" value="HTH-TYPE TRANSCRIPTIONAL REGULATOR GADX"/>
    <property type="match status" value="1"/>
</dbReference>
<dbReference type="EMBL" id="JANCPR020000032">
    <property type="protein sequence ID" value="MDJ1135786.1"/>
    <property type="molecule type" value="Genomic_DNA"/>
</dbReference>
<keyword evidence="2" id="KW-0238">DNA-binding</keyword>
<name>A0ABT7A3C4_9ACTN</name>
<dbReference type="Pfam" id="PF12833">
    <property type="entry name" value="HTH_18"/>
    <property type="match status" value="1"/>
</dbReference>
<dbReference type="InterPro" id="IPR018060">
    <property type="entry name" value="HTH_AraC"/>
</dbReference>
<dbReference type="SUPFAM" id="SSF46689">
    <property type="entry name" value="Homeodomain-like"/>
    <property type="match status" value="1"/>
</dbReference>
<organism evidence="5 6">
    <name type="scientific">Streptomyces iconiensis</name>
    <dbReference type="NCBI Taxonomy" id="1384038"/>
    <lineage>
        <taxon>Bacteria</taxon>
        <taxon>Bacillati</taxon>
        <taxon>Actinomycetota</taxon>
        <taxon>Actinomycetes</taxon>
        <taxon>Kitasatosporales</taxon>
        <taxon>Streptomycetaceae</taxon>
        <taxon>Streptomyces</taxon>
    </lineage>
</organism>
<evidence type="ECO:0000256" key="1">
    <source>
        <dbReference type="ARBA" id="ARBA00023015"/>
    </source>
</evidence>
<sequence length="338" mass="37423">MGSGHTITVRRVRAVLRGAERLGIDTRPLLQRAGIPPLLLGDDAEGVTPARFARLIQDLYRATGDEFLGLGAAPSRRGTFAMMCYAALGCADLGGALDRAVRFYGLFPGGPRLRLESEATGRTARYAVLSPLPHDPDHFLAESLLVIWHRTSSWLVGRRIPLLSTEFAYVRPPHHAEYEVMFGCRPRFGAEVTSAVFEAHWLRAPVVRDQAALDALLRRSPEDLLVRHTWDVTVSERVRHTLRQALREGTALPELGAVAARLAVSPATLRRRLDAEGTSFQRLKDAVRRDSALESLARGDEPIALLARRLGFSEDTAFHRAFRRWTGRTPGDVRGQSS</sequence>